<feature type="signal peptide" evidence="1">
    <location>
        <begin position="1"/>
        <end position="20"/>
    </location>
</feature>
<protein>
    <recommendedName>
        <fullName evidence="4">Lipoprotein</fullName>
    </recommendedName>
</protein>
<reference evidence="2" key="1">
    <citation type="submission" date="2021-01" db="EMBL/GenBank/DDBJ databases">
        <title>Whole genome shotgun sequence of Sinosporangium siamense NBRC 109515.</title>
        <authorList>
            <person name="Komaki H."/>
            <person name="Tamura T."/>
        </authorList>
    </citation>
    <scope>NUCLEOTIDE SEQUENCE</scope>
    <source>
        <strain evidence="2">NBRC 109515</strain>
    </source>
</reference>
<keyword evidence="1" id="KW-0732">Signal</keyword>
<feature type="chain" id="PRO_5037403429" description="Lipoprotein" evidence="1">
    <location>
        <begin position="21"/>
        <end position="56"/>
    </location>
</feature>
<proteinExistence type="predicted"/>
<evidence type="ECO:0000313" key="2">
    <source>
        <dbReference type="EMBL" id="GII93476.1"/>
    </source>
</evidence>
<organism evidence="2 3">
    <name type="scientific">Sinosporangium siamense</name>
    <dbReference type="NCBI Taxonomy" id="1367973"/>
    <lineage>
        <taxon>Bacteria</taxon>
        <taxon>Bacillati</taxon>
        <taxon>Actinomycetota</taxon>
        <taxon>Actinomycetes</taxon>
        <taxon>Streptosporangiales</taxon>
        <taxon>Streptosporangiaceae</taxon>
        <taxon>Sinosporangium</taxon>
    </lineage>
</organism>
<keyword evidence="3" id="KW-1185">Reference proteome</keyword>
<evidence type="ECO:0000313" key="3">
    <source>
        <dbReference type="Proteomes" id="UP000606172"/>
    </source>
</evidence>
<sequence length="56" mass="5757">MRRLGGFAALLVLVGACAPAEGVRVERTAKPAPTRSGPVYVVAYMATPSSARQASP</sequence>
<dbReference type="RefSeq" id="WP_204026952.1">
    <property type="nucleotide sequence ID" value="NZ_BOOW01000023.1"/>
</dbReference>
<dbReference type="EMBL" id="BOOW01000023">
    <property type="protein sequence ID" value="GII93476.1"/>
    <property type="molecule type" value="Genomic_DNA"/>
</dbReference>
<name>A0A919RK29_9ACTN</name>
<dbReference type="AlphaFoldDB" id="A0A919RK29"/>
<evidence type="ECO:0008006" key="4">
    <source>
        <dbReference type="Google" id="ProtNLM"/>
    </source>
</evidence>
<evidence type="ECO:0000256" key="1">
    <source>
        <dbReference type="SAM" id="SignalP"/>
    </source>
</evidence>
<dbReference type="Proteomes" id="UP000606172">
    <property type="component" value="Unassembled WGS sequence"/>
</dbReference>
<gene>
    <name evidence="2" type="ORF">Ssi02_37070</name>
</gene>
<comment type="caution">
    <text evidence="2">The sequence shown here is derived from an EMBL/GenBank/DDBJ whole genome shotgun (WGS) entry which is preliminary data.</text>
</comment>
<accession>A0A919RK29</accession>
<dbReference type="PROSITE" id="PS51257">
    <property type="entry name" value="PROKAR_LIPOPROTEIN"/>
    <property type="match status" value="1"/>
</dbReference>